<dbReference type="AlphaFoldDB" id="A0A1Z4JFZ2"/>
<accession>A0A1Z4JFZ2</accession>
<evidence type="ECO:0000256" key="1">
    <source>
        <dbReference type="SAM" id="Phobius"/>
    </source>
</evidence>
<dbReference type="Proteomes" id="UP000217895">
    <property type="component" value="Chromosome"/>
</dbReference>
<protein>
    <submittedName>
        <fullName evidence="2">Uncharacterized protein</fullName>
    </submittedName>
</protein>
<keyword evidence="1" id="KW-0472">Membrane</keyword>
<feature type="transmembrane region" description="Helical" evidence="1">
    <location>
        <begin position="16"/>
        <end position="36"/>
    </location>
</feature>
<keyword evidence="3" id="KW-1185">Reference proteome</keyword>
<organism evidence="2 3">
    <name type="scientific">Leptolyngbya boryana NIES-2135</name>
    <dbReference type="NCBI Taxonomy" id="1973484"/>
    <lineage>
        <taxon>Bacteria</taxon>
        <taxon>Bacillati</taxon>
        <taxon>Cyanobacteriota</taxon>
        <taxon>Cyanophyceae</taxon>
        <taxon>Leptolyngbyales</taxon>
        <taxon>Leptolyngbyaceae</taxon>
        <taxon>Leptolyngbya group</taxon>
        <taxon>Leptolyngbya</taxon>
    </lineage>
</organism>
<reference evidence="2 3" key="1">
    <citation type="submission" date="2017-06" db="EMBL/GenBank/DDBJ databases">
        <title>Genome sequencing of cyanobaciteial culture collection at National Institute for Environmental Studies (NIES).</title>
        <authorList>
            <person name="Hirose Y."/>
            <person name="Shimura Y."/>
            <person name="Fujisawa T."/>
            <person name="Nakamura Y."/>
            <person name="Kawachi M."/>
        </authorList>
    </citation>
    <scope>NUCLEOTIDE SEQUENCE [LARGE SCALE GENOMIC DNA]</scope>
    <source>
        <strain evidence="2 3">NIES-2135</strain>
    </source>
</reference>
<proteinExistence type="predicted"/>
<name>A0A1Z4JFZ2_LEPBY</name>
<gene>
    <name evidence="2" type="ORF">NIES2135_24120</name>
</gene>
<dbReference type="EMBL" id="AP018203">
    <property type="protein sequence ID" value="BAY55588.1"/>
    <property type="molecule type" value="Genomic_DNA"/>
</dbReference>
<keyword evidence="1" id="KW-1133">Transmembrane helix</keyword>
<sequence>MKPQSDRVLGLLDPDVVLGLATIPVLVVLVGGSAIAQTLQDLGTISEELFRGDRLPHLDLDDRS</sequence>
<keyword evidence="1" id="KW-0812">Transmembrane</keyword>
<evidence type="ECO:0000313" key="3">
    <source>
        <dbReference type="Proteomes" id="UP000217895"/>
    </source>
</evidence>
<evidence type="ECO:0000313" key="2">
    <source>
        <dbReference type="EMBL" id="BAY55588.1"/>
    </source>
</evidence>